<evidence type="ECO:0000256" key="7">
    <source>
        <dbReference type="ARBA" id="ARBA00033194"/>
    </source>
</evidence>
<keyword evidence="11" id="KW-0418">Kinase</keyword>
<reference evidence="11 12" key="1">
    <citation type="journal article" date="2013" name="Chin. Sci. Bull.">
        <title>Genome survey uncovers the secrets of sex and lifestyle in caterpillar fungus.</title>
        <authorList>
            <person name="Hu X."/>
            <person name="Zhang Y."/>
            <person name="Xiao G."/>
            <person name="Zheng P."/>
            <person name="Xia Y."/>
            <person name="Zhang X."/>
            <person name="St Leger R.J."/>
            <person name="Liu X."/>
            <person name="Wang C."/>
        </authorList>
    </citation>
    <scope>NUCLEOTIDE SEQUENCE [LARGE SCALE GENOMIC DNA]</scope>
    <source>
        <strain evidence="12">Co18 / CGMCC 3.14243</strain>
        <tissue evidence="11">Fruit-body</tissue>
    </source>
</reference>
<dbReference type="SUPFAM" id="SSF56112">
    <property type="entry name" value="Protein kinase-like (PK-like)"/>
    <property type="match status" value="1"/>
</dbReference>
<dbReference type="GO" id="GO:0044773">
    <property type="term" value="P:mitotic DNA damage checkpoint signaling"/>
    <property type="evidence" value="ECO:0007669"/>
    <property type="project" value="TreeGrafter"/>
</dbReference>
<dbReference type="EMBL" id="KE652360">
    <property type="protein sequence ID" value="EQL02055.1"/>
    <property type="molecule type" value="Genomic_DNA"/>
</dbReference>
<accession>T5A995</accession>
<dbReference type="Pfam" id="PF00069">
    <property type="entry name" value="Pkinase"/>
    <property type="match status" value="1"/>
</dbReference>
<dbReference type="InterPro" id="IPR000719">
    <property type="entry name" value="Prot_kinase_dom"/>
</dbReference>
<dbReference type="InterPro" id="IPR011009">
    <property type="entry name" value="Kinase-like_dom_sf"/>
</dbReference>
<evidence type="ECO:0000256" key="8">
    <source>
        <dbReference type="ARBA" id="ARBA00047899"/>
    </source>
</evidence>
<comment type="catalytic activity">
    <reaction evidence="8">
        <text>L-threonyl-[protein] + ATP = O-phospho-L-threonyl-[protein] + ADP + H(+)</text>
        <dbReference type="Rhea" id="RHEA:46608"/>
        <dbReference type="Rhea" id="RHEA-COMP:11060"/>
        <dbReference type="Rhea" id="RHEA-COMP:11605"/>
        <dbReference type="ChEBI" id="CHEBI:15378"/>
        <dbReference type="ChEBI" id="CHEBI:30013"/>
        <dbReference type="ChEBI" id="CHEBI:30616"/>
        <dbReference type="ChEBI" id="CHEBI:61977"/>
        <dbReference type="ChEBI" id="CHEBI:456216"/>
        <dbReference type="EC" id="2.7.11.1"/>
    </reaction>
</comment>
<evidence type="ECO:0000256" key="3">
    <source>
        <dbReference type="ARBA" id="ARBA00012513"/>
    </source>
</evidence>
<dbReference type="InterPro" id="IPR008266">
    <property type="entry name" value="Tyr_kinase_AS"/>
</dbReference>
<gene>
    <name evidence="11" type="ORF">OCS_02231</name>
</gene>
<dbReference type="AlphaFoldDB" id="T5A995"/>
<evidence type="ECO:0000256" key="6">
    <source>
        <dbReference type="ARBA" id="ARBA00030980"/>
    </source>
</evidence>
<comment type="catalytic activity">
    <reaction evidence="9">
        <text>L-seryl-[protein] + ATP = O-phospho-L-seryl-[protein] + ADP + H(+)</text>
        <dbReference type="Rhea" id="RHEA:17989"/>
        <dbReference type="Rhea" id="RHEA-COMP:9863"/>
        <dbReference type="Rhea" id="RHEA-COMP:11604"/>
        <dbReference type="ChEBI" id="CHEBI:15378"/>
        <dbReference type="ChEBI" id="CHEBI:29999"/>
        <dbReference type="ChEBI" id="CHEBI:30616"/>
        <dbReference type="ChEBI" id="CHEBI:83421"/>
        <dbReference type="ChEBI" id="CHEBI:456216"/>
        <dbReference type="EC" id="2.7.11.1"/>
    </reaction>
</comment>
<evidence type="ECO:0000256" key="2">
    <source>
        <dbReference type="ARBA" id="ARBA00011534"/>
    </source>
</evidence>
<evidence type="ECO:0000313" key="12">
    <source>
        <dbReference type="Proteomes" id="UP000019374"/>
    </source>
</evidence>
<dbReference type="CDD" id="cd00180">
    <property type="entry name" value="PKc"/>
    <property type="match status" value="1"/>
</dbReference>
<proteinExistence type="predicted"/>
<dbReference type="PROSITE" id="PS00109">
    <property type="entry name" value="PROTEIN_KINASE_TYR"/>
    <property type="match status" value="1"/>
</dbReference>
<evidence type="ECO:0000256" key="4">
    <source>
        <dbReference type="ARBA" id="ARBA00013948"/>
    </source>
</evidence>
<evidence type="ECO:0000256" key="1">
    <source>
        <dbReference type="ARBA" id="ARBA00003747"/>
    </source>
</evidence>
<dbReference type="HOGENOM" id="CLU_000288_31_4_1"/>
<evidence type="ECO:0000256" key="9">
    <source>
        <dbReference type="ARBA" id="ARBA00048679"/>
    </source>
</evidence>
<dbReference type="SMART" id="SM00220">
    <property type="entry name" value="S_TKc"/>
    <property type="match status" value="1"/>
</dbReference>
<comment type="subunit">
    <text evidence="2">Component of the EKC/KEOPS complex composed of at least BUD32, CGI121, GON7, KAE1 and PCC1; the whole complex dimerizes.</text>
</comment>
<sequence>MSLNIIRLSSWRQFWQLITKRLASVRYAVMQYFGGKLQSPSEAEAGLIKLPGERFLGSTACFFRVTPGIILKAPVTMLEDQIIRERPSVSENFHVERQILERLGEHPLIVRYLGWQTDFPTGLLFAEASHGSLQRFIDQRNEDILPGLRRKFFSQAVQAVAYAHSRGVIHSDLRPDNFLVDGTWPLDLDLWLCDFGGATCEELGLSANKLPDAGFFDPNSTWAPSPSVDIFSLGSVLYTIITGHWPFRGPGGQFSTLAEMEEYENLVDDHFTRGIFPEVRGLWGGNIILGCWTCTLLNMEEVMTEVSSL</sequence>
<dbReference type="eggNOG" id="KOG0588">
    <property type="taxonomic scope" value="Eukaryota"/>
</dbReference>
<dbReference type="PANTHER" id="PTHR44167:SF24">
    <property type="entry name" value="SERINE_THREONINE-PROTEIN KINASE CHK2"/>
    <property type="match status" value="1"/>
</dbReference>
<dbReference type="GO" id="GO:0005634">
    <property type="term" value="C:nucleus"/>
    <property type="evidence" value="ECO:0007669"/>
    <property type="project" value="TreeGrafter"/>
</dbReference>
<feature type="domain" description="Protein kinase" evidence="10">
    <location>
        <begin position="45"/>
        <end position="309"/>
    </location>
</feature>
<dbReference type="Proteomes" id="UP000019374">
    <property type="component" value="Unassembled WGS sequence"/>
</dbReference>
<dbReference type="GO" id="GO:0004674">
    <property type="term" value="F:protein serine/threonine kinase activity"/>
    <property type="evidence" value="ECO:0007669"/>
    <property type="project" value="UniProtKB-EC"/>
</dbReference>
<dbReference type="Gene3D" id="1.10.510.10">
    <property type="entry name" value="Transferase(Phosphotransferase) domain 1"/>
    <property type="match status" value="1"/>
</dbReference>
<name>T5A995_OPHSC</name>
<keyword evidence="11" id="KW-0808">Transferase</keyword>
<dbReference type="EC" id="2.7.11.1" evidence="3"/>
<comment type="function">
    <text evidence="1">Component of the EKC/KEOPS complex that is required for the formation of a threonylcarbamoyl group on adenosine at position 37 (t(6)A37) in tRNAs that read codons beginning with adenine. The complex is probably involved in the transfer of the threonylcarbamoyl moiety of threonylcarbamoyl-AMP (TC-AMP) to the N6 group of A37. BUD32 has ATPase activity in the context of the EKC/KEOPS complex and likely plays a supporting role to the catalytic subunit KAE1. The EKC/KEOPS complex also promotes both telomere uncapping and telomere elongation. The complex is required for efficient recruitment of transcriptional coactivators.</text>
</comment>
<protein>
    <recommendedName>
        <fullName evidence="5">EKC/KEOPS complex subunit BUD32</fullName>
        <ecNumber evidence="3">2.7.11.1</ecNumber>
    </recommendedName>
    <alternativeName>
        <fullName evidence="6 7">Atypical Serine/threonine protein kinase BUD32</fullName>
    </alternativeName>
    <alternativeName>
        <fullName evidence="4">EKC/KEOPS complex subunit bud32</fullName>
    </alternativeName>
</protein>
<dbReference type="GO" id="GO:0005524">
    <property type="term" value="F:ATP binding"/>
    <property type="evidence" value="ECO:0007669"/>
    <property type="project" value="InterPro"/>
</dbReference>
<dbReference type="PROSITE" id="PS50011">
    <property type="entry name" value="PROTEIN_KINASE_DOM"/>
    <property type="match status" value="1"/>
</dbReference>
<dbReference type="OrthoDB" id="4918057at2759"/>
<evidence type="ECO:0000259" key="10">
    <source>
        <dbReference type="PROSITE" id="PS50011"/>
    </source>
</evidence>
<evidence type="ECO:0000256" key="5">
    <source>
        <dbReference type="ARBA" id="ARBA00019973"/>
    </source>
</evidence>
<organism evidence="11 12">
    <name type="scientific">Ophiocordyceps sinensis (strain Co18 / CGMCC 3.14243)</name>
    <name type="common">Yarsagumba caterpillar fungus</name>
    <name type="synonym">Hirsutella sinensis</name>
    <dbReference type="NCBI Taxonomy" id="911162"/>
    <lineage>
        <taxon>Eukaryota</taxon>
        <taxon>Fungi</taxon>
        <taxon>Dikarya</taxon>
        <taxon>Ascomycota</taxon>
        <taxon>Pezizomycotina</taxon>
        <taxon>Sordariomycetes</taxon>
        <taxon>Hypocreomycetidae</taxon>
        <taxon>Hypocreales</taxon>
        <taxon>Ophiocordycipitaceae</taxon>
        <taxon>Ophiocordyceps</taxon>
    </lineage>
</organism>
<evidence type="ECO:0000313" key="11">
    <source>
        <dbReference type="EMBL" id="EQL02055.1"/>
    </source>
</evidence>
<dbReference type="PANTHER" id="PTHR44167">
    <property type="entry name" value="OVARIAN-SPECIFIC SERINE/THREONINE-PROTEIN KINASE LOK-RELATED"/>
    <property type="match status" value="1"/>
</dbReference>